<reference evidence="2" key="1">
    <citation type="journal article" date="2020" name="G3 (Bethesda)">
        <title>High-Quality Assemblies for Three Invasive Social Wasps from the &lt;i&gt;Vespula&lt;/i&gt; Genus.</title>
        <authorList>
            <person name="Harrop T.W.R."/>
            <person name="Guhlin J."/>
            <person name="McLaughlin G.M."/>
            <person name="Permina E."/>
            <person name="Stockwell P."/>
            <person name="Gilligan J."/>
            <person name="Le Lec M.F."/>
            <person name="Gruber M.A.M."/>
            <person name="Quinn O."/>
            <person name="Lovegrove M."/>
            <person name="Duncan E.J."/>
            <person name="Remnant E.J."/>
            <person name="Van Eeckhoven J."/>
            <person name="Graham B."/>
            <person name="Knapp R.A."/>
            <person name="Langford K.W."/>
            <person name="Kronenberg Z."/>
            <person name="Press M.O."/>
            <person name="Eacker S.M."/>
            <person name="Wilson-Rankin E.E."/>
            <person name="Purcell J."/>
            <person name="Lester P.J."/>
            <person name="Dearden P.K."/>
        </authorList>
    </citation>
    <scope>NUCLEOTIDE SEQUENCE</scope>
    <source>
        <strain evidence="2">Linc-1</strain>
    </source>
</reference>
<evidence type="ECO:0000313" key="3">
    <source>
        <dbReference type="Proteomes" id="UP000617340"/>
    </source>
</evidence>
<dbReference type="AlphaFoldDB" id="A0A834JNV1"/>
<dbReference type="Proteomes" id="UP000617340">
    <property type="component" value="Unassembled WGS sequence"/>
</dbReference>
<proteinExistence type="predicted"/>
<protein>
    <submittedName>
        <fullName evidence="2">Uncharacterized protein</fullName>
    </submittedName>
</protein>
<keyword evidence="3" id="KW-1185">Reference proteome</keyword>
<dbReference type="EMBL" id="JACSDZ010000011">
    <property type="protein sequence ID" value="KAF7391734.1"/>
    <property type="molecule type" value="Genomic_DNA"/>
</dbReference>
<accession>A0A834JNV1</accession>
<evidence type="ECO:0000313" key="2">
    <source>
        <dbReference type="EMBL" id="KAF7391734.1"/>
    </source>
</evidence>
<gene>
    <name evidence="2" type="ORF">HZH68_011277</name>
</gene>
<feature type="region of interest" description="Disordered" evidence="1">
    <location>
        <begin position="1"/>
        <end position="21"/>
    </location>
</feature>
<comment type="caution">
    <text evidence="2">The sequence shown here is derived from an EMBL/GenBank/DDBJ whole genome shotgun (WGS) entry which is preliminary data.</text>
</comment>
<organism evidence="2 3">
    <name type="scientific">Vespula germanica</name>
    <name type="common">German yellow jacket</name>
    <name type="synonym">Paravespula germanica</name>
    <dbReference type="NCBI Taxonomy" id="30212"/>
    <lineage>
        <taxon>Eukaryota</taxon>
        <taxon>Metazoa</taxon>
        <taxon>Ecdysozoa</taxon>
        <taxon>Arthropoda</taxon>
        <taxon>Hexapoda</taxon>
        <taxon>Insecta</taxon>
        <taxon>Pterygota</taxon>
        <taxon>Neoptera</taxon>
        <taxon>Endopterygota</taxon>
        <taxon>Hymenoptera</taxon>
        <taxon>Apocrita</taxon>
        <taxon>Aculeata</taxon>
        <taxon>Vespoidea</taxon>
        <taxon>Vespidae</taxon>
        <taxon>Vespinae</taxon>
        <taxon>Vespula</taxon>
    </lineage>
</organism>
<name>A0A834JNV1_VESGE</name>
<feature type="region of interest" description="Disordered" evidence="1">
    <location>
        <begin position="397"/>
        <end position="417"/>
    </location>
</feature>
<feature type="compositionally biased region" description="Polar residues" evidence="1">
    <location>
        <begin position="405"/>
        <end position="415"/>
    </location>
</feature>
<evidence type="ECO:0000256" key="1">
    <source>
        <dbReference type="SAM" id="MobiDB-lite"/>
    </source>
</evidence>
<sequence>MKVRRVYGEQKSYQKNEKTRRTSSVVNNYSIVASRGELSRNNYTVGETSRDVTKKRVSFVNSSKIYAKESNSCTSVFLSRDLTGKYLSKDIEKSQPSTTRQGRAYNGGSRILAKSVSVPAILEEGLRRKEKALVRDERRHDEGILKRSSAFLASLTQTNHHRSAEKRDNVTEDSSWFSGSSKLNGYRSRYSTLKGYFSILNNSENELRPVLGQSASTQTLSTSWKKNVGVNVKKSVSFSSDTSFEEKRAPYRKPTVHEVKVYHKGVLQDRATREENIKTKVPPSWEIPSEGPKALLRAAMEADETILKEVVMRARKSDLCDVDVNMTDSSGRCSSRKREGFPFKHGHGVEIRGHPVSDFIPNLSEPFEFRDSTSTMAGYRRVKLVTANETMTGSSIESNMIGESGENSVDTLRSTTRQEMKFPKLPRDLST</sequence>
<feature type="compositionally biased region" description="Basic and acidic residues" evidence="1">
    <location>
        <begin position="1"/>
        <end position="20"/>
    </location>
</feature>